<evidence type="ECO:0000313" key="4">
    <source>
        <dbReference type="Proteomes" id="UP000094043"/>
    </source>
</evidence>
<evidence type="ECO:0000256" key="1">
    <source>
        <dbReference type="SAM" id="Phobius"/>
    </source>
</evidence>
<keyword evidence="1" id="KW-0812">Transmembrane</keyword>
<evidence type="ECO:0000313" key="3">
    <source>
        <dbReference type="EMBL" id="WVN87582.1"/>
    </source>
</evidence>
<proteinExistence type="predicted"/>
<name>A0AAJ8JSH4_9TREE</name>
<keyword evidence="2" id="KW-0732">Signal</keyword>
<protein>
    <submittedName>
        <fullName evidence="3">Uncharacterized protein</fullName>
    </submittedName>
</protein>
<accession>A0AAJ8JSH4</accession>
<dbReference type="Proteomes" id="UP000094043">
    <property type="component" value="Chromosome 3"/>
</dbReference>
<dbReference type="GeneID" id="91086976"/>
<organism evidence="3 4">
    <name type="scientific">Cryptococcus depauperatus CBS 7841</name>
    <dbReference type="NCBI Taxonomy" id="1295531"/>
    <lineage>
        <taxon>Eukaryota</taxon>
        <taxon>Fungi</taxon>
        <taxon>Dikarya</taxon>
        <taxon>Basidiomycota</taxon>
        <taxon>Agaricomycotina</taxon>
        <taxon>Tremellomycetes</taxon>
        <taxon>Tremellales</taxon>
        <taxon>Cryptococcaceae</taxon>
        <taxon>Cryptococcus</taxon>
    </lineage>
</organism>
<dbReference type="EMBL" id="CP143786">
    <property type="protein sequence ID" value="WVN87582.1"/>
    <property type="molecule type" value="Genomic_DNA"/>
</dbReference>
<reference evidence="3" key="3">
    <citation type="submission" date="2024-01" db="EMBL/GenBank/DDBJ databases">
        <authorList>
            <person name="Coelho M.A."/>
            <person name="David-Palma M."/>
            <person name="Shea T."/>
            <person name="Sun S."/>
            <person name="Cuomo C.A."/>
            <person name="Heitman J."/>
        </authorList>
    </citation>
    <scope>NUCLEOTIDE SEQUENCE</scope>
    <source>
        <strain evidence="3">CBS 7841</strain>
    </source>
</reference>
<gene>
    <name evidence="3" type="ORF">L203_102765</name>
</gene>
<evidence type="ECO:0000256" key="2">
    <source>
        <dbReference type="SAM" id="SignalP"/>
    </source>
</evidence>
<sequence length="324" mass="36357">MKFSLTLIVLLASVSATPLRLLSVAEHDDVSAADQEVELSGFDAGKNTASMVIDKHTSGTINKPCLGVSGRGPLGALMSRLGFGPSLGLHHSHVHSHVQPDNYSYPRGSFMEHIRHHFSTPFIQGGVSVASMGSDEQEEDFSYKTPEIKWFRPTVMSMWETEGNKFWRVAKPSEKLPELSMVALRKGEHHQHHHHHHSFALRLEEALDNLGTYESFALAVILGLGLGALINIIVVFFILALRLFRLSAYSKHEFKKDRCIRRAERKAIRRARKEERKAKKAGVGKFQLDQEDVCDCKEDFSTEEPLPLYENKPVVLFATSTETV</sequence>
<reference evidence="3" key="1">
    <citation type="submission" date="2016-06" db="EMBL/GenBank/DDBJ databases">
        <authorList>
            <person name="Cuomo C."/>
            <person name="Litvintseva A."/>
            <person name="Heitman J."/>
            <person name="Chen Y."/>
            <person name="Sun S."/>
            <person name="Springer D."/>
            <person name="Dromer F."/>
            <person name="Young S."/>
            <person name="Zeng Q."/>
            <person name="Chapman S."/>
            <person name="Gujja S."/>
            <person name="Saif S."/>
            <person name="Birren B."/>
        </authorList>
    </citation>
    <scope>NUCLEOTIDE SEQUENCE</scope>
    <source>
        <strain evidence="3">CBS 7841</strain>
    </source>
</reference>
<reference evidence="3" key="2">
    <citation type="journal article" date="2022" name="Elife">
        <title>Obligate sexual reproduction of a homothallic fungus closely related to the Cryptococcus pathogenic species complex.</title>
        <authorList>
            <person name="Passer A.R."/>
            <person name="Clancey S.A."/>
            <person name="Shea T."/>
            <person name="David-Palma M."/>
            <person name="Averette A.F."/>
            <person name="Boekhout T."/>
            <person name="Porcel B.M."/>
            <person name="Nowrousian M."/>
            <person name="Cuomo C.A."/>
            <person name="Sun S."/>
            <person name="Heitman J."/>
            <person name="Coelho M.A."/>
        </authorList>
    </citation>
    <scope>NUCLEOTIDE SEQUENCE</scope>
    <source>
        <strain evidence="3">CBS 7841</strain>
    </source>
</reference>
<feature type="chain" id="PRO_5042463011" evidence="2">
    <location>
        <begin position="17"/>
        <end position="324"/>
    </location>
</feature>
<keyword evidence="1" id="KW-0472">Membrane</keyword>
<dbReference type="RefSeq" id="XP_066068282.1">
    <property type="nucleotide sequence ID" value="XM_066212185.1"/>
</dbReference>
<feature type="signal peptide" evidence="2">
    <location>
        <begin position="1"/>
        <end position="16"/>
    </location>
</feature>
<dbReference type="KEGG" id="cdep:91086976"/>
<feature type="transmembrane region" description="Helical" evidence="1">
    <location>
        <begin position="216"/>
        <end position="241"/>
    </location>
</feature>
<keyword evidence="4" id="KW-1185">Reference proteome</keyword>
<keyword evidence="1" id="KW-1133">Transmembrane helix</keyword>
<dbReference type="AlphaFoldDB" id="A0AAJ8JSH4"/>